<dbReference type="GeneTree" id="ENSGT00390000007857"/>
<keyword evidence="6" id="KW-1185">Reference proteome</keyword>
<dbReference type="OrthoDB" id="10264550at2759"/>
<dbReference type="Ensembl" id="ENSMMNT00015010727.1">
    <property type="protein sequence ID" value="ENSMMNP00015009805.1"/>
    <property type="gene ID" value="ENSMMNG00015007299.1"/>
</dbReference>
<evidence type="ECO:0000256" key="2">
    <source>
        <dbReference type="ARBA" id="ARBA00008645"/>
    </source>
</evidence>
<dbReference type="GO" id="GO:0042609">
    <property type="term" value="F:CD4 receptor binding"/>
    <property type="evidence" value="ECO:0007669"/>
    <property type="project" value="TreeGrafter"/>
</dbReference>
<organism evidence="5 6">
    <name type="scientific">Monodon monoceros</name>
    <name type="common">Narwhal</name>
    <name type="synonym">Ceratodon monodon</name>
    <dbReference type="NCBI Taxonomy" id="40151"/>
    <lineage>
        <taxon>Eukaryota</taxon>
        <taxon>Metazoa</taxon>
        <taxon>Chordata</taxon>
        <taxon>Craniata</taxon>
        <taxon>Vertebrata</taxon>
        <taxon>Euteleostomi</taxon>
        <taxon>Mammalia</taxon>
        <taxon>Eutheria</taxon>
        <taxon>Laurasiatheria</taxon>
        <taxon>Artiodactyla</taxon>
        <taxon>Whippomorpha</taxon>
        <taxon>Cetacea</taxon>
        <taxon>Odontoceti</taxon>
        <taxon>Monodontidae</taxon>
        <taxon>Monodon</taxon>
    </lineage>
</organism>
<dbReference type="RefSeq" id="XP_029070026.1">
    <property type="nucleotide sequence ID" value="XM_029214193.1"/>
</dbReference>
<gene>
    <name evidence="5" type="primary">LOC114890574</name>
    <name evidence="4" type="synonym">LOC114890562</name>
</gene>
<evidence type="ECO:0000256" key="1">
    <source>
        <dbReference type="ARBA" id="ARBA00004496"/>
    </source>
</evidence>
<dbReference type="Proteomes" id="UP000694561">
    <property type="component" value="Unplaced"/>
</dbReference>
<evidence type="ECO:0000256" key="3">
    <source>
        <dbReference type="ARBA" id="ARBA00022490"/>
    </source>
</evidence>
<proteinExistence type="inferred from homology"/>
<dbReference type="GO" id="GO:0030140">
    <property type="term" value="C:trans-Golgi network transport vesicle"/>
    <property type="evidence" value="ECO:0007669"/>
    <property type="project" value="TreeGrafter"/>
</dbReference>
<dbReference type="AlphaFoldDB" id="A0A8C6B3Y9"/>
<dbReference type="InterPro" id="IPR026151">
    <property type="entry name" value="Maspardin"/>
</dbReference>
<dbReference type="PANTHER" id="PTHR15913">
    <property type="entry name" value="ACID CLUSTER PROTEIN 33"/>
    <property type="match status" value="1"/>
</dbReference>
<name>A0A8C6B3Y9_MONMO</name>
<evidence type="ECO:0000313" key="5">
    <source>
        <dbReference type="Ensembl" id="ENSMMNP00015009805.1"/>
    </source>
</evidence>
<comment type="similarity">
    <text evidence="2">Belongs to the AB hydrolase superfamily.</text>
</comment>
<dbReference type="GeneID" id="114890574"/>
<dbReference type="GO" id="GO:0005829">
    <property type="term" value="C:cytosol"/>
    <property type="evidence" value="ECO:0007669"/>
    <property type="project" value="TreeGrafter"/>
</dbReference>
<keyword evidence="3" id="KW-0963">Cytoplasm</keyword>
<dbReference type="Ensembl" id="ENSMMNT00015010712.1">
    <property type="protein sequence ID" value="ENSMMNP00015009791.1"/>
    <property type="gene ID" value="ENSMMNG00015007293.1"/>
</dbReference>
<evidence type="ECO:0000313" key="6">
    <source>
        <dbReference type="Proteomes" id="UP000694561"/>
    </source>
</evidence>
<protein>
    <submittedName>
        <fullName evidence="5">Maspardin-like</fullName>
    </submittedName>
</protein>
<comment type="subcellular location">
    <subcellularLocation>
        <location evidence="1">Cytoplasm</location>
    </subcellularLocation>
</comment>
<evidence type="ECO:0000313" key="4">
    <source>
        <dbReference type="Ensembl" id="ENSMMNP00015009791.1"/>
    </source>
</evidence>
<reference evidence="5" key="1">
    <citation type="submission" date="2025-05" db="UniProtKB">
        <authorList>
            <consortium name="Ensembl"/>
        </authorList>
    </citation>
    <scope>IDENTIFICATION</scope>
</reference>
<sequence length="120" mass="13404">MRVGVSVRFGRGGRPSAEHAKNTLKSQFGPHVLLKVFDQSALSTEAKEEMYKLYPNARRAHLKTGGNFPYLCRSAEVNLYVQIHLLQFHGTKYAAIDPSMVSAEELEVQKGNLGISQEEQ</sequence>
<dbReference type="PANTHER" id="PTHR15913:SF0">
    <property type="entry name" value="MASPARDIN"/>
    <property type="match status" value="1"/>
</dbReference>
<accession>A0A8C6B3Y9</accession>